<evidence type="ECO:0000313" key="10">
    <source>
        <dbReference type="Proteomes" id="UP000184731"/>
    </source>
</evidence>
<accession>A0A1L4CZ52</accession>
<keyword evidence="3" id="KW-0479">Metal-binding</keyword>
<keyword evidence="10" id="KW-1185">Reference proteome</keyword>
<dbReference type="AlphaFoldDB" id="A0A1L4CZ52"/>
<dbReference type="GO" id="GO:0008270">
    <property type="term" value="F:zinc ion binding"/>
    <property type="evidence" value="ECO:0007669"/>
    <property type="project" value="InterPro"/>
</dbReference>
<proteinExistence type="inferred from homology"/>
<dbReference type="CDD" id="cd03124">
    <property type="entry name" value="alpha_CA_prokaryotic_like"/>
    <property type="match status" value="1"/>
</dbReference>
<evidence type="ECO:0000256" key="5">
    <source>
        <dbReference type="ARBA" id="ARBA00023239"/>
    </source>
</evidence>
<dbReference type="GO" id="GO:0004089">
    <property type="term" value="F:carbonate dehydratase activity"/>
    <property type="evidence" value="ECO:0007669"/>
    <property type="project" value="UniProtKB-EC"/>
</dbReference>
<evidence type="ECO:0000256" key="1">
    <source>
        <dbReference type="ARBA" id="ARBA00010718"/>
    </source>
</evidence>
<dbReference type="KEGG" id="saqi:AXG55_04720"/>
<dbReference type="InterPro" id="IPR036398">
    <property type="entry name" value="CA_dom_sf"/>
</dbReference>
<evidence type="ECO:0000256" key="4">
    <source>
        <dbReference type="ARBA" id="ARBA00022833"/>
    </source>
</evidence>
<evidence type="ECO:0000313" key="9">
    <source>
        <dbReference type="EMBL" id="APJ03243.1"/>
    </source>
</evidence>
<dbReference type="PANTHER" id="PTHR18952">
    <property type="entry name" value="CARBONIC ANHYDRASE"/>
    <property type="match status" value="1"/>
</dbReference>
<organism evidence="9 10">
    <name type="scientific">Silvanigrella aquatica</name>
    <dbReference type="NCBI Taxonomy" id="1915309"/>
    <lineage>
        <taxon>Bacteria</taxon>
        <taxon>Pseudomonadati</taxon>
        <taxon>Bdellovibrionota</taxon>
        <taxon>Oligoflexia</taxon>
        <taxon>Silvanigrellales</taxon>
        <taxon>Silvanigrellaceae</taxon>
        <taxon>Silvanigrella</taxon>
    </lineage>
</organism>
<evidence type="ECO:0000256" key="7">
    <source>
        <dbReference type="SAM" id="SignalP"/>
    </source>
</evidence>
<evidence type="ECO:0000256" key="6">
    <source>
        <dbReference type="ARBA" id="ARBA00048348"/>
    </source>
</evidence>
<dbReference type="SMART" id="SM01057">
    <property type="entry name" value="Carb_anhydrase"/>
    <property type="match status" value="1"/>
</dbReference>
<reference evidence="9 10" key="1">
    <citation type="submission" date="2016-10" db="EMBL/GenBank/DDBJ databases">
        <title>Silvanigrella aquatica sp. nov., isolated from a freshwater lake located in the Black Forest, Germany, description of Silvanigrellaceae fam. nov., Silvanigrellales ord. nov., reclassification of the order Bdellovibrionales in the class Oligoflexia, reclassification of the families Bacteriovoracaceae and Halobacteriovoraceae in the new order Bacteriovoracales ord. nov., and reclassification of the family Pseudobacteriovoracaceae in the order Oligoflexiales.</title>
        <authorList>
            <person name="Hahn M.W."/>
            <person name="Schmidt J."/>
            <person name="Koll U."/>
            <person name="Rohde M."/>
            <person name="Verbag S."/>
            <person name="Pitt A."/>
            <person name="Nakai R."/>
            <person name="Naganuma T."/>
            <person name="Lang E."/>
        </authorList>
    </citation>
    <scope>NUCLEOTIDE SEQUENCE [LARGE SCALE GENOMIC DNA]</scope>
    <source>
        <strain evidence="9 10">MWH-Nonnen-W8red</strain>
    </source>
</reference>
<comment type="similarity">
    <text evidence="1">Belongs to the alpha-carbonic anhydrase family.</text>
</comment>
<dbReference type="STRING" id="1915309.AXG55_04720"/>
<dbReference type="SUPFAM" id="SSF51069">
    <property type="entry name" value="Carbonic anhydrase"/>
    <property type="match status" value="1"/>
</dbReference>
<dbReference type="InterPro" id="IPR023561">
    <property type="entry name" value="Carbonic_anhydrase_a-class"/>
</dbReference>
<dbReference type="EC" id="4.2.1.1" evidence="2"/>
<comment type="catalytic activity">
    <reaction evidence="6">
        <text>hydrogencarbonate + H(+) = CO2 + H2O</text>
        <dbReference type="Rhea" id="RHEA:10748"/>
        <dbReference type="ChEBI" id="CHEBI:15377"/>
        <dbReference type="ChEBI" id="CHEBI:15378"/>
        <dbReference type="ChEBI" id="CHEBI:16526"/>
        <dbReference type="ChEBI" id="CHEBI:17544"/>
        <dbReference type="EC" id="4.2.1.1"/>
    </reaction>
</comment>
<sequence>MSINKLFIPFAVTSFFAFLCMNSAASAEAAHEAAHWSYFGENGPANWAKLDKANIVCSSGKKQSPIDLIEKNVNHNKSLPKIDFSYLEVPLKVLNNGHTIQVNYPKGSMVMVGDTKAELLQFHFHTPSEHAFDGKRTAMEVHFVNKKEDGSLLVVGVLMKKGKENKSLAGLFNNFPKKEGPESVVSGEKINPMNFLPKDDEYYTYQGSLTTPGCAEIVSWYVMKDKIEVSSDQIKKFKKLFPMDARPLQALNGRVVEEKD</sequence>
<dbReference type="Pfam" id="PF00194">
    <property type="entry name" value="Carb_anhydrase"/>
    <property type="match status" value="1"/>
</dbReference>
<dbReference type="PROSITE" id="PS51144">
    <property type="entry name" value="ALPHA_CA_2"/>
    <property type="match status" value="1"/>
</dbReference>
<protein>
    <recommendedName>
        <fullName evidence="2">carbonic anhydrase</fullName>
        <ecNumber evidence="2">4.2.1.1</ecNumber>
    </recommendedName>
</protein>
<dbReference type="PANTHER" id="PTHR18952:SF265">
    <property type="entry name" value="CARBONIC ANHYDRASE"/>
    <property type="match status" value="1"/>
</dbReference>
<evidence type="ECO:0000259" key="8">
    <source>
        <dbReference type="PROSITE" id="PS51144"/>
    </source>
</evidence>
<keyword evidence="7" id="KW-0732">Signal</keyword>
<name>A0A1L4CZ52_9BACT</name>
<gene>
    <name evidence="9" type="ORF">AXG55_04720</name>
</gene>
<keyword evidence="4" id="KW-0862">Zinc</keyword>
<dbReference type="Gene3D" id="3.10.200.10">
    <property type="entry name" value="Alpha carbonic anhydrase"/>
    <property type="match status" value="1"/>
</dbReference>
<dbReference type="EMBL" id="CP017834">
    <property type="protein sequence ID" value="APJ03243.1"/>
    <property type="molecule type" value="Genomic_DNA"/>
</dbReference>
<dbReference type="RefSeq" id="WP_148696970.1">
    <property type="nucleotide sequence ID" value="NZ_CP017834.1"/>
</dbReference>
<dbReference type="Proteomes" id="UP000184731">
    <property type="component" value="Chromosome"/>
</dbReference>
<dbReference type="OrthoDB" id="5327615at2"/>
<dbReference type="InterPro" id="IPR041891">
    <property type="entry name" value="Alpha_CA_prokaryot-like"/>
</dbReference>
<dbReference type="InterPro" id="IPR001148">
    <property type="entry name" value="CA_dom"/>
</dbReference>
<evidence type="ECO:0000256" key="3">
    <source>
        <dbReference type="ARBA" id="ARBA00022723"/>
    </source>
</evidence>
<evidence type="ECO:0000256" key="2">
    <source>
        <dbReference type="ARBA" id="ARBA00012925"/>
    </source>
</evidence>
<feature type="chain" id="PRO_5012543808" description="carbonic anhydrase" evidence="7">
    <location>
        <begin position="30"/>
        <end position="260"/>
    </location>
</feature>
<feature type="signal peptide" evidence="7">
    <location>
        <begin position="1"/>
        <end position="29"/>
    </location>
</feature>
<keyword evidence="5" id="KW-0456">Lyase</keyword>
<feature type="domain" description="Alpha-carbonic anhydrase" evidence="8">
    <location>
        <begin position="34"/>
        <end position="260"/>
    </location>
</feature>